<keyword evidence="2" id="KW-1185">Reference proteome</keyword>
<dbReference type="InterPro" id="IPR011101">
    <property type="entry name" value="DUF5131"/>
</dbReference>
<reference evidence="1 2" key="1">
    <citation type="submission" date="2016-11" db="EMBL/GenBank/DDBJ databases">
        <authorList>
            <person name="Jaros S."/>
            <person name="Januszkiewicz K."/>
            <person name="Wedrychowicz H."/>
        </authorList>
    </citation>
    <scope>NUCLEOTIDE SEQUENCE [LARGE SCALE GENOMIC DNA]</scope>
    <source>
        <strain evidence="1 2">DSM 14916</strain>
    </source>
</reference>
<organism evidence="1 2">
    <name type="scientific">Muricoccus roseus</name>
    <dbReference type="NCBI Taxonomy" id="198092"/>
    <lineage>
        <taxon>Bacteria</taxon>
        <taxon>Pseudomonadati</taxon>
        <taxon>Pseudomonadota</taxon>
        <taxon>Alphaproteobacteria</taxon>
        <taxon>Acetobacterales</taxon>
        <taxon>Roseomonadaceae</taxon>
        <taxon>Muricoccus</taxon>
    </lineage>
</organism>
<sequence length="269" mass="29738">MAEVTGISWATSTFNPWIGCTPVSAGCNHCYAETLATSRLGVAWGPHALRRRTSPGNWKKPLAWNRKAAKDGQPWRVFCSSLADVFDNRAPEGAREDLWELIRATPSLTWMLLTKRPGNIPRMLPRDWADGWPHVWLGTSVENQAAADTRVRQLLDVPAALHFLSCEPLLGPLDLRHVSTGDDRWGWLDSLSGLLHVGSDRVETRRIGWVIAGGESGPRARAVEQPWLQELRDQCGALGVPFHFKQWGGRTPTAGGHLLDGAEHLEVPA</sequence>
<proteinExistence type="predicted"/>
<dbReference type="AlphaFoldDB" id="A0A1M6LAJ2"/>
<dbReference type="Proteomes" id="UP000184387">
    <property type="component" value="Unassembled WGS sequence"/>
</dbReference>
<dbReference type="Pfam" id="PF07505">
    <property type="entry name" value="DUF5131"/>
    <property type="match status" value="1"/>
</dbReference>
<dbReference type="RefSeq" id="WP_073136317.1">
    <property type="nucleotide sequence ID" value="NZ_FQZF01000018.1"/>
</dbReference>
<gene>
    <name evidence="1" type="ORF">SAMN02745194_03106</name>
</gene>
<accession>A0A1M6LAJ2</accession>
<name>A0A1M6LAJ2_9PROT</name>
<evidence type="ECO:0000313" key="1">
    <source>
        <dbReference type="EMBL" id="SHJ68227.1"/>
    </source>
</evidence>
<evidence type="ECO:0000313" key="2">
    <source>
        <dbReference type="Proteomes" id="UP000184387"/>
    </source>
</evidence>
<dbReference type="OrthoDB" id="9787478at2"/>
<dbReference type="STRING" id="198092.SAMN02745194_03106"/>
<dbReference type="EMBL" id="FQZF01000018">
    <property type="protein sequence ID" value="SHJ68227.1"/>
    <property type="molecule type" value="Genomic_DNA"/>
</dbReference>
<protein>
    <submittedName>
        <fullName evidence="1">Protein gp37</fullName>
    </submittedName>
</protein>